<evidence type="ECO:0000256" key="4">
    <source>
        <dbReference type="ARBA" id="ARBA00023136"/>
    </source>
</evidence>
<sequence>MSIPDDPFTRDSEGNPITQAEPNEGEGAEVYNRQNHPTLDLGTVSPESSAPMSRPLNAILSTSAPASPRELAHNSPPSSTPGGTLLAPGSAAGAKTPRRVQWTSDSHIVSMHEIEGIDSQTVDPSNLNHLNNALERHRSRTSARRRPPSMLSSAASSVGDESEGEDYDYRLDVDPPSLRQVTSAGSHVDGEPESETLQQLLGNNINEHVTEYIPLGETDGLPNVQNLPSDQTSAAKNLVRAHTGKWETLRRRVRGAGAVHRTFGKGGDKEKPSADSREKEQDAFAARYPEPESRGDDDEDDYEDRGRPRRYGPTGGSNAMPQVPGGASVLSSLLALYGQQNGGDSGNTSAASSRPTSDDEGDSSDEERRRKAAINSQQNRKGSVFSRLTRDSSPSSTPPDREPLETKPAHMYSTHHRSKSTSSLVDRMDRPPPEPGFMATLKRAKRQLEEADRPKSARSGAGVFGALLQNTAHLSGVATPAASVLTPAARRPGYQLNRFSLPSGDPQVKNKPWRPPSRPSSRSGSRPASVHSSTAVSTGSRDEDSQRDGARLQKTISSYSTDDMLSMKEGKKKTPKTLTLDSLHKLPGAALKEGGHALKSAERWIVSGGKTPLLTPPEKGLTDYFTRPLTEDELRRREREKEKKRRKKARDARKKQEIFIIQHVAALLSRQQFIMKLARALMMFGSPSHRLETQIQATAKVLEINAQVVYLPGTMLISFGDDATHTSETKFLKQATGLDLGKLLATHNLYWNVVHDRISVEVASKELDFLMTSPVYYNWWQSLIIGALCSAFITVIGFSGSFIDALVAMPLGMLLVAIQMLSARNDMFSNVFEIAVATLISFLAAALASTQRLCYTALVSGGVVLILPGYIVLTGALELASRNITAGSVRIGYSVIYSLFLGFGISIGAELYRTITGLEVVGADDNGTCSATHSGAPWYQSTPSGLWWILCAPGFAMAISMRNQQPLFAKELPVMVLIACAGWASNHFSGLAFPNRSDMTSAIGSFVVGTLGNIYGRFSNGSSFPVTVAGILFQLPSGLSNGGLFNFAAQSSNSDINTTYSQGFSVAQQLVAVAIGLTVGLFVSAVVTHPFGGGRKRGSGIFSF</sequence>
<accession>A0AAD9FSI9</accession>
<organism evidence="10 11">
    <name type="scientific">Papiliotrema laurentii</name>
    <name type="common">Cryptococcus laurentii</name>
    <dbReference type="NCBI Taxonomy" id="5418"/>
    <lineage>
        <taxon>Eukaryota</taxon>
        <taxon>Fungi</taxon>
        <taxon>Dikarya</taxon>
        <taxon>Basidiomycota</taxon>
        <taxon>Agaricomycotina</taxon>
        <taxon>Tremellomycetes</taxon>
        <taxon>Tremellales</taxon>
        <taxon>Rhynchogastremaceae</taxon>
        <taxon>Papiliotrema</taxon>
    </lineage>
</organism>
<feature type="transmembrane region" description="Helical" evidence="7">
    <location>
        <begin position="891"/>
        <end position="909"/>
    </location>
</feature>
<dbReference type="Pfam" id="PF06738">
    <property type="entry name" value="ThrE"/>
    <property type="match status" value="1"/>
</dbReference>
<name>A0AAD9FSI9_PAPLA</name>
<dbReference type="InterPro" id="IPR051361">
    <property type="entry name" value="ThrE/Ser_Exporter"/>
</dbReference>
<feature type="compositionally biased region" description="Basic and acidic residues" evidence="6">
    <location>
        <begin position="540"/>
        <end position="551"/>
    </location>
</feature>
<evidence type="ECO:0000256" key="5">
    <source>
        <dbReference type="ARBA" id="ARBA00034125"/>
    </source>
</evidence>
<comment type="similarity">
    <text evidence="5">Belongs to the ThrE exporter (TC 2.A.79) family.</text>
</comment>
<feature type="region of interest" description="Disordered" evidence="6">
    <location>
        <begin position="495"/>
        <end position="577"/>
    </location>
</feature>
<dbReference type="Proteomes" id="UP001182556">
    <property type="component" value="Unassembled WGS sequence"/>
</dbReference>
<feature type="transmembrane region" description="Helical" evidence="7">
    <location>
        <begin position="1028"/>
        <end position="1049"/>
    </location>
</feature>
<dbReference type="EMBL" id="JAODAN010000003">
    <property type="protein sequence ID" value="KAK1925393.1"/>
    <property type="molecule type" value="Genomic_DNA"/>
</dbReference>
<evidence type="ECO:0000256" key="1">
    <source>
        <dbReference type="ARBA" id="ARBA00004141"/>
    </source>
</evidence>
<feature type="transmembrane region" description="Helical" evidence="7">
    <location>
        <begin position="855"/>
        <end position="879"/>
    </location>
</feature>
<keyword evidence="3 7" id="KW-1133">Transmembrane helix</keyword>
<gene>
    <name evidence="10" type="ORF">DB88DRAFT_471466</name>
</gene>
<feature type="compositionally biased region" description="Polar residues" evidence="6">
    <location>
        <begin position="554"/>
        <end position="563"/>
    </location>
</feature>
<keyword evidence="11" id="KW-1185">Reference proteome</keyword>
<evidence type="ECO:0000313" key="10">
    <source>
        <dbReference type="EMBL" id="KAK1925393.1"/>
    </source>
</evidence>
<feature type="compositionally biased region" description="Polar residues" evidence="6">
    <location>
        <begin position="346"/>
        <end position="355"/>
    </location>
</feature>
<feature type="transmembrane region" description="Helical" evidence="7">
    <location>
        <begin position="830"/>
        <end position="849"/>
    </location>
</feature>
<evidence type="ECO:0000256" key="3">
    <source>
        <dbReference type="ARBA" id="ARBA00022989"/>
    </source>
</evidence>
<dbReference type="InterPro" id="IPR024528">
    <property type="entry name" value="ThrE_2"/>
</dbReference>
<evidence type="ECO:0000256" key="6">
    <source>
        <dbReference type="SAM" id="MobiDB-lite"/>
    </source>
</evidence>
<comment type="caution">
    <text evidence="10">The sequence shown here is derived from an EMBL/GenBank/DDBJ whole genome shotgun (WGS) entry which is preliminary data.</text>
</comment>
<comment type="subcellular location">
    <subcellularLocation>
        <location evidence="1">Membrane</location>
        <topology evidence="1">Multi-pass membrane protein</topology>
    </subcellularLocation>
</comment>
<feature type="transmembrane region" description="Helical" evidence="7">
    <location>
        <begin position="1069"/>
        <end position="1087"/>
    </location>
</feature>
<feature type="domain" description="Threonine/serine exporter-like N-terminal" evidence="8">
    <location>
        <begin position="672"/>
        <end position="911"/>
    </location>
</feature>
<keyword evidence="2 7" id="KW-0812">Transmembrane</keyword>
<reference evidence="10" key="1">
    <citation type="submission" date="2023-02" db="EMBL/GenBank/DDBJ databases">
        <title>Identification and recombinant expression of a fungal hydrolase from Papiliotrema laurentii that hydrolyzes apple cutin and clears colloidal polyester polyurethane.</title>
        <authorList>
            <consortium name="DOE Joint Genome Institute"/>
            <person name="Roman V.A."/>
            <person name="Bojanowski C."/>
            <person name="Crable B.R."/>
            <person name="Wagner D.N."/>
            <person name="Hung C.S."/>
            <person name="Nadeau L.J."/>
            <person name="Schratz L."/>
            <person name="Haridas S."/>
            <person name="Pangilinan J."/>
            <person name="Lipzen A."/>
            <person name="Na H."/>
            <person name="Yan M."/>
            <person name="Ng V."/>
            <person name="Grigoriev I.V."/>
            <person name="Spatafora J.W."/>
            <person name="Barlow D."/>
            <person name="Biffinger J."/>
            <person name="Kelley-Loughnane N."/>
            <person name="Varaljay V.A."/>
            <person name="Crookes-Goodson W.J."/>
        </authorList>
    </citation>
    <scope>NUCLEOTIDE SEQUENCE</scope>
    <source>
        <strain evidence="10">5307AH</strain>
    </source>
</reference>
<feature type="compositionally biased region" description="Basic and acidic residues" evidence="6">
    <location>
        <begin position="399"/>
        <end position="408"/>
    </location>
</feature>
<evidence type="ECO:0000259" key="9">
    <source>
        <dbReference type="Pfam" id="PF12821"/>
    </source>
</evidence>
<dbReference type="PANTHER" id="PTHR31082">
    <property type="entry name" value="PHEROMONE-REGULATED MEMBRANE PROTEIN 10"/>
    <property type="match status" value="1"/>
</dbReference>
<feature type="region of interest" description="Disordered" evidence="6">
    <location>
        <begin position="1"/>
        <end position="103"/>
    </location>
</feature>
<keyword evidence="4 7" id="KW-0472">Membrane</keyword>
<evidence type="ECO:0000313" key="11">
    <source>
        <dbReference type="Proteomes" id="UP001182556"/>
    </source>
</evidence>
<proteinExistence type="inferred from homology"/>
<dbReference type="GO" id="GO:0022857">
    <property type="term" value="F:transmembrane transporter activity"/>
    <property type="evidence" value="ECO:0007669"/>
    <property type="project" value="InterPro"/>
</dbReference>
<feature type="compositionally biased region" description="Basic residues" evidence="6">
    <location>
        <begin position="137"/>
        <end position="147"/>
    </location>
</feature>
<feature type="compositionally biased region" description="Basic and acidic residues" evidence="6">
    <location>
        <begin position="266"/>
        <end position="282"/>
    </location>
</feature>
<dbReference type="Pfam" id="PF12821">
    <property type="entry name" value="ThrE_2"/>
    <property type="match status" value="1"/>
</dbReference>
<feature type="domain" description="Threonine/Serine exporter ThrE" evidence="9">
    <location>
        <begin position="950"/>
        <end position="1079"/>
    </location>
</feature>
<dbReference type="AlphaFoldDB" id="A0AAD9FSI9"/>
<evidence type="ECO:0000256" key="7">
    <source>
        <dbReference type="SAM" id="Phobius"/>
    </source>
</evidence>
<feature type="region of interest" description="Disordered" evidence="6">
    <location>
        <begin position="257"/>
        <end position="438"/>
    </location>
</feature>
<dbReference type="InterPro" id="IPR010619">
    <property type="entry name" value="ThrE-like_N"/>
</dbReference>
<feature type="transmembrane region" description="Helical" evidence="7">
    <location>
        <begin position="999"/>
        <end position="1016"/>
    </location>
</feature>
<dbReference type="PANTHER" id="PTHR31082:SF4">
    <property type="entry name" value="PHEROMONE-REGULATED MEMBRANE PROTEIN 10"/>
    <property type="match status" value="1"/>
</dbReference>
<feature type="compositionally biased region" description="Low complexity" evidence="6">
    <location>
        <begin position="519"/>
        <end position="533"/>
    </location>
</feature>
<dbReference type="GO" id="GO:0016020">
    <property type="term" value="C:membrane"/>
    <property type="evidence" value="ECO:0007669"/>
    <property type="project" value="UniProtKB-SubCell"/>
</dbReference>
<evidence type="ECO:0000256" key="2">
    <source>
        <dbReference type="ARBA" id="ARBA00022692"/>
    </source>
</evidence>
<feature type="compositionally biased region" description="Low complexity" evidence="6">
    <location>
        <begin position="327"/>
        <end position="336"/>
    </location>
</feature>
<evidence type="ECO:0008006" key="12">
    <source>
        <dbReference type="Google" id="ProtNLM"/>
    </source>
</evidence>
<evidence type="ECO:0000259" key="8">
    <source>
        <dbReference type="Pfam" id="PF06738"/>
    </source>
</evidence>
<feature type="region of interest" description="Disordered" evidence="6">
    <location>
        <begin position="135"/>
        <end position="194"/>
    </location>
</feature>
<protein>
    <recommendedName>
        <fullName evidence="12">Pheromone-regulated membrane protein 10</fullName>
    </recommendedName>
</protein>
<feature type="transmembrane region" description="Helical" evidence="7">
    <location>
        <begin position="791"/>
        <end position="818"/>
    </location>
</feature>